<sequence length="70" mass="7309">MVVDRQLGMPLVAANVVVGEFDDAGQGEGVEADESSRDADLQGQHSVVQAAQQLFSGLLLGLEVARELGD</sequence>
<keyword evidence="2" id="KW-1185">Reference proteome</keyword>
<name>A0ABT6LZH9_9ACTN</name>
<protein>
    <submittedName>
        <fullName evidence="1">Uncharacterized protein</fullName>
    </submittedName>
</protein>
<evidence type="ECO:0000313" key="1">
    <source>
        <dbReference type="EMBL" id="MDH6221717.1"/>
    </source>
</evidence>
<reference evidence="1 2" key="1">
    <citation type="submission" date="2023-04" db="EMBL/GenBank/DDBJ databases">
        <title>Forest soil microbial communities from Buena Vista Peninsula, Colon Province, Panama.</title>
        <authorList>
            <person name="Bouskill N."/>
        </authorList>
    </citation>
    <scope>NUCLEOTIDE SEQUENCE [LARGE SCALE GENOMIC DNA]</scope>
    <source>
        <strain evidence="1 2">GGS1</strain>
    </source>
</reference>
<dbReference type="EMBL" id="JARXVH010000025">
    <property type="protein sequence ID" value="MDH6221717.1"/>
    <property type="molecule type" value="Genomic_DNA"/>
</dbReference>
<accession>A0ABT6LZH9</accession>
<evidence type="ECO:0000313" key="2">
    <source>
        <dbReference type="Proteomes" id="UP001160499"/>
    </source>
</evidence>
<comment type="caution">
    <text evidence="1">The sequence shown here is derived from an EMBL/GenBank/DDBJ whole genome shotgun (WGS) entry which is preliminary data.</text>
</comment>
<proteinExistence type="predicted"/>
<gene>
    <name evidence="1" type="ORF">M2283_009064</name>
</gene>
<dbReference type="Proteomes" id="UP001160499">
    <property type="component" value="Unassembled WGS sequence"/>
</dbReference>
<organism evidence="1 2">
    <name type="scientific">Streptomyces pseudovenezuelae</name>
    <dbReference type="NCBI Taxonomy" id="67350"/>
    <lineage>
        <taxon>Bacteria</taxon>
        <taxon>Bacillati</taxon>
        <taxon>Actinomycetota</taxon>
        <taxon>Actinomycetes</taxon>
        <taxon>Kitasatosporales</taxon>
        <taxon>Streptomycetaceae</taxon>
        <taxon>Streptomyces</taxon>
        <taxon>Streptomyces aurantiacus group</taxon>
    </lineage>
</organism>